<dbReference type="Proteomes" id="UP000030653">
    <property type="component" value="Unassembled WGS sequence"/>
</dbReference>
<evidence type="ECO:0000313" key="2">
    <source>
        <dbReference type="EMBL" id="EJU02773.1"/>
    </source>
</evidence>
<accession>M5GDX3</accession>
<feature type="compositionally biased region" description="Basic residues" evidence="1">
    <location>
        <begin position="71"/>
        <end position="80"/>
    </location>
</feature>
<dbReference type="AlphaFoldDB" id="M5GDX3"/>
<feature type="compositionally biased region" description="Polar residues" evidence="1">
    <location>
        <begin position="28"/>
        <end position="65"/>
    </location>
</feature>
<keyword evidence="3" id="KW-1185">Reference proteome</keyword>
<gene>
    <name evidence="2" type="ORF">DACRYDRAFT_106830</name>
</gene>
<evidence type="ECO:0000256" key="1">
    <source>
        <dbReference type="SAM" id="MobiDB-lite"/>
    </source>
</evidence>
<protein>
    <submittedName>
        <fullName evidence="2">Uncharacterized protein</fullName>
    </submittedName>
</protein>
<organism evidence="2 3">
    <name type="scientific">Dacryopinax primogenitus (strain DJM 731)</name>
    <name type="common">Brown rot fungus</name>
    <dbReference type="NCBI Taxonomy" id="1858805"/>
    <lineage>
        <taxon>Eukaryota</taxon>
        <taxon>Fungi</taxon>
        <taxon>Dikarya</taxon>
        <taxon>Basidiomycota</taxon>
        <taxon>Agaricomycotina</taxon>
        <taxon>Dacrymycetes</taxon>
        <taxon>Dacrymycetales</taxon>
        <taxon>Dacrymycetaceae</taxon>
        <taxon>Dacryopinax</taxon>
    </lineage>
</organism>
<evidence type="ECO:0000313" key="3">
    <source>
        <dbReference type="Proteomes" id="UP000030653"/>
    </source>
</evidence>
<sequence>MSIVFYAWAEAESVESVRALDEPHTRHSSSQISSPQPTVRKSTSPSQDLSPSPISLIQNVSTLHLSPTPHNPKHRHKQKISRTEKTVKAELCCSGNDSDHRSGFAHEFLSIFVVEKTVGEAPNS</sequence>
<dbReference type="GeneID" id="63683408"/>
<reference evidence="2 3" key="1">
    <citation type="journal article" date="2012" name="Science">
        <title>The Paleozoic origin of enzymatic lignin decomposition reconstructed from 31 fungal genomes.</title>
        <authorList>
            <person name="Floudas D."/>
            <person name="Binder M."/>
            <person name="Riley R."/>
            <person name="Barry K."/>
            <person name="Blanchette R.A."/>
            <person name="Henrissat B."/>
            <person name="Martinez A.T."/>
            <person name="Otillar R."/>
            <person name="Spatafora J.W."/>
            <person name="Yadav J.S."/>
            <person name="Aerts A."/>
            <person name="Benoit I."/>
            <person name="Boyd A."/>
            <person name="Carlson A."/>
            <person name="Copeland A."/>
            <person name="Coutinho P.M."/>
            <person name="de Vries R.P."/>
            <person name="Ferreira P."/>
            <person name="Findley K."/>
            <person name="Foster B."/>
            <person name="Gaskell J."/>
            <person name="Glotzer D."/>
            <person name="Gorecki P."/>
            <person name="Heitman J."/>
            <person name="Hesse C."/>
            <person name="Hori C."/>
            <person name="Igarashi K."/>
            <person name="Jurgens J.A."/>
            <person name="Kallen N."/>
            <person name="Kersten P."/>
            <person name="Kohler A."/>
            <person name="Kuees U."/>
            <person name="Kumar T.K.A."/>
            <person name="Kuo A."/>
            <person name="LaButti K."/>
            <person name="Larrondo L.F."/>
            <person name="Lindquist E."/>
            <person name="Ling A."/>
            <person name="Lombard V."/>
            <person name="Lucas S."/>
            <person name="Lundell T."/>
            <person name="Martin R."/>
            <person name="McLaughlin D.J."/>
            <person name="Morgenstern I."/>
            <person name="Morin E."/>
            <person name="Murat C."/>
            <person name="Nagy L.G."/>
            <person name="Nolan M."/>
            <person name="Ohm R.A."/>
            <person name="Patyshakuliyeva A."/>
            <person name="Rokas A."/>
            <person name="Ruiz-Duenas F.J."/>
            <person name="Sabat G."/>
            <person name="Salamov A."/>
            <person name="Samejima M."/>
            <person name="Schmutz J."/>
            <person name="Slot J.C."/>
            <person name="St John F."/>
            <person name="Stenlid J."/>
            <person name="Sun H."/>
            <person name="Sun S."/>
            <person name="Syed K."/>
            <person name="Tsang A."/>
            <person name="Wiebenga A."/>
            <person name="Young D."/>
            <person name="Pisabarro A."/>
            <person name="Eastwood D.C."/>
            <person name="Martin F."/>
            <person name="Cullen D."/>
            <person name="Grigoriev I.V."/>
            <person name="Hibbett D.S."/>
        </authorList>
    </citation>
    <scope>NUCLEOTIDE SEQUENCE [LARGE SCALE GENOMIC DNA]</scope>
    <source>
        <strain evidence="2 3">DJM-731 SS1</strain>
    </source>
</reference>
<dbReference type="EMBL" id="JH795861">
    <property type="protein sequence ID" value="EJU02773.1"/>
    <property type="molecule type" value="Genomic_DNA"/>
</dbReference>
<name>M5GDX3_DACPD</name>
<dbReference type="RefSeq" id="XP_040629667.1">
    <property type="nucleotide sequence ID" value="XM_040768346.1"/>
</dbReference>
<proteinExistence type="predicted"/>
<dbReference type="HOGENOM" id="CLU_2003834_0_0_1"/>
<feature type="region of interest" description="Disordered" evidence="1">
    <location>
        <begin position="19"/>
        <end position="85"/>
    </location>
</feature>